<dbReference type="Proteomes" id="UP000235025">
    <property type="component" value="Unassembled WGS sequence"/>
</dbReference>
<organism evidence="1 2">
    <name type="scientific">Fischerella thermalis CCMEE 5268</name>
    <dbReference type="NCBI Taxonomy" id="2019662"/>
    <lineage>
        <taxon>Bacteria</taxon>
        <taxon>Bacillati</taxon>
        <taxon>Cyanobacteriota</taxon>
        <taxon>Cyanophyceae</taxon>
        <taxon>Nostocales</taxon>
        <taxon>Hapalosiphonaceae</taxon>
        <taxon>Fischerella</taxon>
    </lineage>
</organism>
<reference evidence="1 2" key="1">
    <citation type="submission" date="2017-07" db="EMBL/GenBank/DDBJ databases">
        <title>Genomes of Fischerella (Mastigocladus) sp. strains.</title>
        <authorList>
            <person name="Miller S.R."/>
        </authorList>
    </citation>
    <scope>NUCLEOTIDE SEQUENCE [LARGE SCALE GENOMIC DNA]</scope>
    <source>
        <strain evidence="1 2">CCMEE 5268</strain>
    </source>
</reference>
<evidence type="ECO:0000313" key="2">
    <source>
        <dbReference type="Proteomes" id="UP000235025"/>
    </source>
</evidence>
<dbReference type="AlphaFoldDB" id="A0A2N6KL89"/>
<name>A0A2N6KL89_9CYAN</name>
<gene>
    <name evidence="1" type="ORF">CEN50_02950</name>
</gene>
<proteinExistence type="predicted"/>
<sequence>MSCVAQLLFYIFLLFLIYFRNTQKIVKSIYEIREGEEDKGDKQEKNLSRSPAQNGVNVKLVISGQTQVNSYFWIQHTRDKTDKLKLNKN</sequence>
<protein>
    <submittedName>
        <fullName evidence="1">Uncharacterized protein</fullName>
    </submittedName>
</protein>
<comment type="caution">
    <text evidence="1">The sequence shown here is derived from an EMBL/GenBank/DDBJ whole genome shotgun (WGS) entry which is preliminary data.</text>
</comment>
<evidence type="ECO:0000313" key="1">
    <source>
        <dbReference type="EMBL" id="PMB00519.1"/>
    </source>
</evidence>
<accession>A0A2N6KL89</accession>
<dbReference type="EMBL" id="NMQA01000033">
    <property type="protein sequence ID" value="PMB00519.1"/>
    <property type="molecule type" value="Genomic_DNA"/>
</dbReference>